<evidence type="ECO:0000313" key="3">
    <source>
        <dbReference type="Proteomes" id="UP001212841"/>
    </source>
</evidence>
<feature type="compositionally biased region" description="Basic and acidic residues" evidence="1">
    <location>
        <begin position="211"/>
        <end position="233"/>
    </location>
</feature>
<name>A0AAD5RZH1_9FUNG</name>
<dbReference type="GO" id="GO:0043130">
    <property type="term" value="F:ubiquitin binding"/>
    <property type="evidence" value="ECO:0007669"/>
    <property type="project" value="TreeGrafter"/>
</dbReference>
<dbReference type="EMBL" id="JADGJD010002942">
    <property type="protein sequence ID" value="KAJ3026965.1"/>
    <property type="molecule type" value="Genomic_DNA"/>
</dbReference>
<proteinExistence type="predicted"/>
<feature type="non-terminal residue" evidence="2">
    <location>
        <position position="275"/>
    </location>
</feature>
<gene>
    <name evidence="2" type="ORF">HK097_006269</name>
</gene>
<dbReference type="Proteomes" id="UP001212841">
    <property type="component" value="Unassembled WGS sequence"/>
</dbReference>
<feature type="compositionally biased region" description="Basic and acidic residues" evidence="1">
    <location>
        <begin position="182"/>
        <end position="193"/>
    </location>
</feature>
<evidence type="ECO:0000256" key="1">
    <source>
        <dbReference type="SAM" id="MobiDB-lite"/>
    </source>
</evidence>
<evidence type="ECO:0000313" key="2">
    <source>
        <dbReference type="EMBL" id="KAJ3026965.1"/>
    </source>
</evidence>
<comment type="caution">
    <text evidence="2">The sequence shown here is derived from an EMBL/GenBank/DDBJ whole genome shotgun (WGS) entry which is preliminary data.</text>
</comment>
<dbReference type="AlphaFoldDB" id="A0AAD5RZH1"/>
<dbReference type="PANTHER" id="PTHR21494">
    <property type="entry name" value="ACTIVATING SIGNAL COINTEGRATOR 1 COMPLEX SUBUNIT 2 ASC-1 COMPLEX SUBUNIT P100"/>
    <property type="match status" value="1"/>
</dbReference>
<protein>
    <submittedName>
        <fullName evidence="2">Uncharacterized protein</fullName>
    </submittedName>
</protein>
<accession>A0AAD5RZH1</accession>
<dbReference type="PANTHER" id="PTHR21494:SF0">
    <property type="entry name" value="ACTIVATING SIGNAL COINTEGRATOR 1 COMPLEX SUBUNIT 2"/>
    <property type="match status" value="1"/>
</dbReference>
<dbReference type="InterPro" id="IPR052586">
    <property type="entry name" value="ASCC2"/>
</dbReference>
<keyword evidence="3" id="KW-1185">Reference proteome</keyword>
<sequence length="275" mass="30931">MKILEGDLPEHVDRLDRMMARTALAPPPPAPVSMEVVRVPDVQEEPVRDQPTDQLVPETMLSTRRNVFDGDEFDVFARGTVDRSKVVFGKKDENAEEVINDRTFVRENKASLLDTQYDDYDDEYDDTYDSTDIKLAGTVELHMLDEDENLVDGKRVEEPEDPFAQFEPELVGLYESNKGIFDKGARKTPEREKFKKRTGMSDEQLEGWGKMFDRNPRRGKVMEKYEWRGNKAVEEDEAGDSGPQQNGGGNDGQRGGGRGGRGGRGGGIDRGRGRG</sequence>
<reference evidence="2" key="1">
    <citation type="submission" date="2020-05" db="EMBL/GenBank/DDBJ databases">
        <title>Phylogenomic resolution of chytrid fungi.</title>
        <authorList>
            <person name="Stajich J.E."/>
            <person name="Amses K."/>
            <person name="Simmons R."/>
            <person name="Seto K."/>
            <person name="Myers J."/>
            <person name="Bonds A."/>
            <person name="Quandt C.A."/>
            <person name="Barry K."/>
            <person name="Liu P."/>
            <person name="Grigoriev I."/>
            <person name="Longcore J.E."/>
            <person name="James T.Y."/>
        </authorList>
    </citation>
    <scope>NUCLEOTIDE SEQUENCE</scope>
    <source>
        <strain evidence="2">JEL0318</strain>
    </source>
</reference>
<organism evidence="2 3">
    <name type="scientific">Rhizophlyctis rosea</name>
    <dbReference type="NCBI Taxonomy" id="64517"/>
    <lineage>
        <taxon>Eukaryota</taxon>
        <taxon>Fungi</taxon>
        <taxon>Fungi incertae sedis</taxon>
        <taxon>Chytridiomycota</taxon>
        <taxon>Chytridiomycota incertae sedis</taxon>
        <taxon>Chytridiomycetes</taxon>
        <taxon>Rhizophlyctidales</taxon>
        <taxon>Rhizophlyctidaceae</taxon>
        <taxon>Rhizophlyctis</taxon>
    </lineage>
</organism>
<feature type="region of interest" description="Disordered" evidence="1">
    <location>
        <begin position="182"/>
        <end position="275"/>
    </location>
</feature>
<feature type="compositionally biased region" description="Gly residues" evidence="1">
    <location>
        <begin position="245"/>
        <end position="266"/>
    </location>
</feature>